<comment type="caution">
    <text evidence="1">The sequence shown here is derived from an EMBL/GenBank/DDBJ whole genome shotgun (WGS) entry which is preliminary data.</text>
</comment>
<keyword evidence="2" id="KW-1185">Reference proteome</keyword>
<reference evidence="1 2" key="1">
    <citation type="submission" date="2023-03" db="EMBL/GenBank/DDBJ databases">
        <title>WGS of Gossypium arboreum.</title>
        <authorList>
            <person name="Yu D."/>
        </authorList>
    </citation>
    <scope>NUCLEOTIDE SEQUENCE [LARGE SCALE GENOMIC DNA]</scope>
    <source>
        <tissue evidence="1">Leaf</tissue>
    </source>
</reference>
<dbReference type="EMBL" id="JARKNE010000012">
    <property type="protein sequence ID" value="KAK5774573.1"/>
    <property type="molecule type" value="Genomic_DNA"/>
</dbReference>
<dbReference type="Proteomes" id="UP001358586">
    <property type="component" value="Chromosome 12"/>
</dbReference>
<name>A0ABR0ML85_GOSAR</name>
<proteinExistence type="predicted"/>
<protein>
    <recommendedName>
        <fullName evidence="3">Retrotransposon Copia-like N-terminal domain-containing protein</fullName>
    </recommendedName>
</protein>
<evidence type="ECO:0008006" key="3">
    <source>
        <dbReference type="Google" id="ProtNLM"/>
    </source>
</evidence>
<evidence type="ECO:0000313" key="2">
    <source>
        <dbReference type="Proteomes" id="UP001358586"/>
    </source>
</evidence>
<accession>A0ABR0ML85</accession>
<evidence type="ECO:0000313" key="1">
    <source>
        <dbReference type="EMBL" id="KAK5774573.1"/>
    </source>
</evidence>
<organism evidence="1 2">
    <name type="scientific">Gossypium arboreum</name>
    <name type="common">Tree cotton</name>
    <name type="synonym">Gossypium nanking</name>
    <dbReference type="NCBI Taxonomy" id="29729"/>
    <lineage>
        <taxon>Eukaryota</taxon>
        <taxon>Viridiplantae</taxon>
        <taxon>Streptophyta</taxon>
        <taxon>Embryophyta</taxon>
        <taxon>Tracheophyta</taxon>
        <taxon>Spermatophyta</taxon>
        <taxon>Magnoliopsida</taxon>
        <taxon>eudicotyledons</taxon>
        <taxon>Gunneridae</taxon>
        <taxon>Pentapetalae</taxon>
        <taxon>rosids</taxon>
        <taxon>malvids</taxon>
        <taxon>Malvales</taxon>
        <taxon>Malvaceae</taxon>
        <taxon>Malvoideae</taxon>
        <taxon>Gossypium</taxon>
    </lineage>
</organism>
<sequence length="125" mass="13838">MDSDSADSVSAIATFLNPVGSVSQKVATLIDDSNFLAWKQHVLLVIKTHRLHSYIDGSITIPPRMLTNDDGASVEKPAFIQYEQQHSFFFTFLFPAAGRVISSVSFSNFQFSFTSFSHFPPSTAK</sequence>
<gene>
    <name evidence="1" type="ORF">PVK06_042428</name>
</gene>